<reference evidence="4 5" key="3">
    <citation type="submission" date="2017-09" db="EMBL/GenBank/DDBJ databases">
        <title>Tripartite evolution among Lactobacillus johnsonii, Lactobacillus taiwanensis, Lactobacillus reuteri and their rodent host.</title>
        <authorList>
            <person name="Wang T."/>
            <person name="Knowles S."/>
            <person name="Cheng C."/>
        </authorList>
    </citation>
    <scope>NUCLEOTIDE SEQUENCE [LARGE SCALE GENOMIC DNA]</scope>
    <source>
        <strain evidence="3 4">609q</strain>
        <strain evidence="2 5">609u</strain>
    </source>
</reference>
<reference evidence="3 4" key="1">
    <citation type="submission" date="2017-04" db="EMBL/GenBank/DDBJ databases">
        <authorList>
            <person name="Afonso C.L."/>
            <person name="Miller P.J."/>
            <person name="Scott M.A."/>
            <person name="Spackman E."/>
            <person name="Goraichik I."/>
            <person name="Dimitrov K.M."/>
            <person name="Suarez D.L."/>
            <person name="Swayne D.E."/>
        </authorList>
    </citation>
    <scope>NUCLEOTIDE SEQUENCE [LARGE SCALE GENOMIC DNA]</scope>
    <source>
        <strain evidence="3 4">609q</strain>
    </source>
</reference>
<dbReference type="AlphaFoldDB" id="A0A256L9A7"/>
<dbReference type="CDD" id="cd00093">
    <property type="entry name" value="HTH_XRE"/>
    <property type="match status" value="1"/>
</dbReference>
<dbReference type="InterPro" id="IPR010982">
    <property type="entry name" value="Lambda_DNA-bd_dom_sf"/>
</dbReference>
<evidence type="ECO:0000259" key="1">
    <source>
        <dbReference type="PROSITE" id="PS50943"/>
    </source>
</evidence>
<dbReference type="InterPro" id="IPR053163">
    <property type="entry name" value="HTH-type_regulator_Rgg"/>
</dbReference>
<dbReference type="EMBL" id="NGNX01000062">
    <property type="protein sequence ID" value="OYR89998.1"/>
    <property type="molecule type" value="Genomic_DNA"/>
</dbReference>
<evidence type="ECO:0000313" key="4">
    <source>
        <dbReference type="Proteomes" id="UP000215828"/>
    </source>
</evidence>
<reference evidence="2" key="2">
    <citation type="submission" date="2017-05" db="EMBL/GenBank/DDBJ databases">
        <authorList>
            <person name="Lin X.B."/>
            <person name="Stothard P."/>
            <person name="Tasseva G."/>
            <person name="Walter J."/>
        </authorList>
    </citation>
    <scope>NUCLEOTIDE SEQUENCE</scope>
    <source>
        <strain evidence="2">609u</strain>
    </source>
</reference>
<dbReference type="Proteomes" id="UP000215828">
    <property type="component" value="Unassembled WGS sequence"/>
</dbReference>
<dbReference type="SMART" id="SM00530">
    <property type="entry name" value="HTH_XRE"/>
    <property type="match status" value="1"/>
</dbReference>
<protein>
    <recommendedName>
        <fullName evidence="1">HTH cro/C1-type domain-containing protein</fullName>
    </recommendedName>
</protein>
<feature type="domain" description="HTH cro/C1-type" evidence="1">
    <location>
        <begin position="7"/>
        <end position="60"/>
    </location>
</feature>
<dbReference type="RefSeq" id="WP_094517361.1">
    <property type="nucleotide sequence ID" value="NZ_NGNV01000055.1"/>
</dbReference>
<dbReference type="NCBIfam" id="TIGR01716">
    <property type="entry name" value="RGG_Cterm"/>
    <property type="match status" value="1"/>
</dbReference>
<dbReference type="Proteomes" id="UP000216316">
    <property type="component" value="Unassembled WGS sequence"/>
</dbReference>
<dbReference type="Gene3D" id="1.10.260.40">
    <property type="entry name" value="lambda repressor-like DNA-binding domains"/>
    <property type="match status" value="1"/>
</dbReference>
<keyword evidence="5" id="KW-1185">Reference proteome</keyword>
<dbReference type="EMBL" id="NGNV01000055">
    <property type="protein sequence ID" value="OYR87127.1"/>
    <property type="molecule type" value="Genomic_DNA"/>
</dbReference>
<dbReference type="Pfam" id="PF01381">
    <property type="entry name" value="HTH_3"/>
    <property type="match status" value="1"/>
</dbReference>
<proteinExistence type="predicted"/>
<dbReference type="PANTHER" id="PTHR37038">
    <property type="entry name" value="TRANSCRIPTIONAL REGULATOR-RELATED"/>
    <property type="match status" value="1"/>
</dbReference>
<sequence length="272" mass="31353">MTIGEALKAERKRLGLSQSQMTGNLITKSHYSKIERGLFDIRTNDLLTILNLHNIDVVEFFKKISVTNQEENTKAYLAQLHAAYYTRNIKKIEQTSSKLKNKQLQTPELKNLEAQASLLKAYLTNSINTLSDKSKENIKKIIFSNDEWQLEDLRLFAIAISLFDISELNSVVKSIINRHLNLNLEEKEYRLVLSSILVNFLSYSVKVQNSDTQLIKKVFQVLDNLNGEPDNCFAKIMTLYYREYFTGNKEKIDEIIGVMKDSGMKGIFKNKK</sequence>
<dbReference type="SUPFAM" id="SSF47413">
    <property type="entry name" value="lambda repressor-like DNA-binding domains"/>
    <property type="match status" value="1"/>
</dbReference>
<name>A0A256L9A7_9LACO</name>
<dbReference type="PROSITE" id="PS50943">
    <property type="entry name" value="HTH_CROC1"/>
    <property type="match status" value="1"/>
</dbReference>
<evidence type="ECO:0000313" key="2">
    <source>
        <dbReference type="EMBL" id="OYR87127.1"/>
    </source>
</evidence>
<accession>A0A256L9A7</accession>
<dbReference type="InterPro" id="IPR010057">
    <property type="entry name" value="Transcription_activator_Rgg_C"/>
</dbReference>
<dbReference type="GO" id="GO:0003677">
    <property type="term" value="F:DNA binding"/>
    <property type="evidence" value="ECO:0007669"/>
    <property type="project" value="InterPro"/>
</dbReference>
<gene>
    <name evidence="2" type="ORF">CBF53_09040</name>
    <name evidence="3" type="ORF">CBF70_10100</name>
</gene>
<dbReference type="InterPro" id="IPR001387">
    <property type="entry name" value="Cro/C1-type_HTH"/>
</dbReference>
<comment type="caution">
    <text evidence="3">The sequence shown here is derived from an EMBL/GenBank/DDBJ whole genome shotgun (WGS) entry which is preliminary data.</text>
</comment>
<evidence type="ECO:0000313" key="3">
    <source>
        <dbReference type="EMBL" id="OYR89998.1"/>
    </source>
</evidence>
<evidence type="ECO:0000313" key="5">
    <source>
        <dbReference type="Proteomes" id="UP000216316"/>
    </source>
</evidence>
<organism evidence="3 4">
    <name type="scientific">Lactobacillus taiwanensis</name>
    <dbReference type="NCBI Taxonomy" id="508451"/>
    <lineage>
        <taxon>Bacteria</taxon>
        <taxon>Bacillati</taxon>
        <taxon>Bacillota</taxon>
        <taxon>Bacilli</taxon>
        <taxon>Lactobacillales</taxon>
        <taxon>Lactobacillaceae</taxon>
        <taxon>Lactobacillus</taxon>
    </lineage>
</organism>